<dbReference type="Gene3D" id="6.10.250.3150">
    <property type="match status" value="1"/>
</dbReference>
<evidence type="ECO:0000313" key="5">
    <source>
        <dbReference type="EMBL" id="OHA55631.1"/>
    </source>
</evidence>
<reference evidence="5 6" key="1">
    <citation type="journal article" date="2016" name="Nat. Commun.">
        <title>Thousands of microbial genomes shed light on interconnected biogeochemical processes in an aquifer system.</title>
        <authorList>
            <person name="Anantharaman K."/>
            <person name="Brown C.T."/>
            <person name="Hug L.A."/>
            <person name="Sharon I."/>
            <person name="Castelle C.J."/>
            <person name="Probst A.J."/>
            <person name="Thomas B.C."/>
            <person name="Singh A."/>
            <person name="Wilkins M.J."/>
            <person name="Karaoz U."/>
            <person name="Brodie E.L."/>
            <person name="Williams K.H."/>
            <person name="Hubbard S.S."/>
            <person name="Banfield J.F."/>
        </authorList>
    </citation>
    <scope>NUCLEOTIDE SEQUENCE [LARGE SCALE GENOMIC DNA]</scope>
</reference>
<dbReference type="SUPFAM" id="SSF51261">
    <property type="entry name" value="Duplicated hybrid motif"/>
    <property type="match status" value="1"/>
</dbReference>
<evidence type="ECO:0000256" key="2">
    <source>
        <dbReference type="SAM" id="Coils"/>
    </source>
</evidence>
<evidence type="ECO:0000259" key="4">
    <source>
        <dbReference type="Pfam" id="PF01551"/>
    </source>
</evidence>
<keyword evidence="2" id="KW-0175">Coiled coil</keyword>
<sequence length="399" mass="44689">MRKFATAFICLLFFIALPVAAVDDTVIDLNNQIQTKQQELETLKKRIETYQNAIVDKQNQVSSLRNQLNILDDKIEQAALELEANELKLNTVTLQIQAVTLDIAAREADISQKKSQISELVRQLYQADQKTLLEVLVLNSSLGAFFDQLNYLEELEKALQNDIADLKIVKAELVRQQQNLASYRVQLVKSREEIELAKANLESEQQTKALILQQTRQSENRYQTLLAQTEEERTQANREVAELESEIRNRLQLAGPEALAQLGDTNFIWPVTPNKGISTYFYDPTYIFRRYFEHPAIDIPKPQGTAIKAAASGYVARAKAAGLGYSYIMLVHKDGFATVYGHVSRIDVEEGTYVTKGQVIGAVGGLPGTSGAGRLTTGPHLHFEIRSNGIPVNPLEYLP</sequence>
<dbReference type="CDD" id="cd12797">
    <property type="entry name" value="M23_peptidase"/>
    <property type="match status" value="1"/>
</dbReference>
<dbReference type="PANTHER" id="PTHR21666">
    <property type="entry name" value="PEPTIDASE-RELATED"/>
    <property type="match status" value="1"/>
</dbReference>
<feature type="coiled-coil region" evidence="2">
    <location>
        <begin position="26"/>
        <end position="88"/>
    </location>
</feature>
<keyword evidence="1 3" id="KW-0732">Signal</keyword>
<gene>
    <name evidence="5" type="ORF">A2388_02670</name>
</gene>
<dbReference type="Gene3D" id="2.70.70.10">
    <property type="entry name" value="Glucose Permease (Domain IIA)"/>
    <property type="match status" value="1"/>
</dbReference>
<evidence type="ECO:0000256" key="1">
    <source>
        <dbReference type="ARBA" id="ARBA00022729"/>
    </source>
</evidence>
<dbReference type="InterPro" id="IPR016047">
    <property type="entry name" value="M23ase_b-sheet_dom"/>
</dbReference>
<dbReference type="EMBL" id="MHTC01000010">
    <property type="protein sequence ID" value="OHA55631.1"/>
    <property type="molecule type" value="Genomic_DNA"/>
</dbReference>
<dbReference type="AlphaFoldDB" id="A0A1G2Q6V6"/>
<dbReference type="Proteomes" id="UP000177575">
    <property type="component" value="Unassembled WGS sequence"/>
</dbReference>
<proteinExistence type="predicted"/>
<comment type="caution">
    <text evidence="5">The sequence shown here is derived from an EMBL/GenBank/DDBJ whole genome shotgun (WGS) entry which is preliminary data.</text>
</comment>
<evidence type="ECO:0000256" key="3">
    <source>
        <dbReference type="SAM" id="SignalP"/>
    </source>
</evidence>
<dbReference type="InterPro" id="IPR050570">
    <property type="entry name" value="Cell_wall_metabolism_enzyme"/>
</dbReference>
<evidence type="ECO:0000313" key="6">
    <source>
        <dbReference type="Proteomes" id="UP000177575"/>
    </source>
</evidence>
<protein>
    <recommendedName>
        <fullName evidence="4">M23ase beta-sheet core domain-containing protein</fullName>
    </recommendedName>
</protein>
<feature type="coiled-coil region" evidence="2">
    <location>
        <begin position="152"/>
        <end position="253"/>
    </location>
</feature>
<feature type="chain" id="PRO_5009584021" description="M23ase beta-sheet core domain-containing protein" evidence="3">
    <location>
        <begin position="22"/>
        <end position="399"/>
    </location>
</feature>
<dbReference type="InterPro" id="IPR011055">
    <property type="entry name" value="Dup_hybrid_motif"/>
</dbReference>
<dbReference type="Pfam" id="PF01551">
    <property type="entry name" value="Peptidase_M23"/>
    <property type="match status" value="1"/>
</dbReference>
<feature type="signal peptide" evidence="3">
    <location>
        <begin position="1"/>
        <end position="21"/>
    </location>
</feature>
<name>A0A1G2Q6V6_9BACT</name>
<dbReference type="SUPFAM" id="SSF57997">
    <property type="entry name" value="Tropomyosin"/>
    <property type="match status" value="1"/>
</dbReference>
<dbReference type="GO" id="GO:0004222">
    <property type="term" value="F:metalloendopeptidase activity"/>
    <property type="evidence" value="ECO:0007669"/>
    <property type="project" value="TreeGrafter"/>
</dbReference>
<dbReference type="PANTHER" id="PTHR21666:SF289">
    <property type="entry name" value="L-ALA--D-GLU ENDOPEPTIDASE"/>
    <property type="match status" value="1"/>
</dbReference>
<organism evidence="5 6">
    <name type="scientific">Candidatus Veblenbacteria bacterium RIFOXYB1_FULL_43_13</name>
    <dbReference type="NCBI Taxonomy" id="1802426"/>
    <lineage>
        <taxon>Bacteria</taxon>
        <taxon>Candidatus Vebleniibacteriota</taxon>
    </lineage>
</organism>
<feature type="domain" description="M23ase beta-sheet core" evidence="4">
    <location>
        <begin position="294"/>
        <end position="394"/>
    </location>
</feature>
<accession>A0A1G2Q6V6</accession>